<accession>A0A7J7IKJ5</accession>
<dbReference type="Pfam" id="PF02463">
    <property type="entry name" value="SMC_N"/>
    <property type="match status" value="1"/>
</dbReference>
<dbReference type="EMBL" id="VWRR01000006">
    <property type="protein sequence ID" value="KAF6003645.1"/>
    <property type="molecule type" value="Genomic_DNA"/>
</dbReference>
<dbReference type="AlphaFoldDB" id="A0A7J7IKJ5"/>
<dbReference type="Gene3D" id="1.10.287.1490">
    <property type="match status" value="1"/>
</dbReference>
<feature type="region of interest" description="Disordered" evidence="2">
    <location>
        <begin position="502"/>
        <end position="524"/>
    </location>
</feature>
<evidence type="ECO:0000313" key="5">
    <source>
        <dbReference type="Proteomes" id="UP000530660"/>
    </source>
</evidence>
<protein>
    <submittedName>
        <fullName evidence="4">Structural maintenance of chromosomes protein 3</fullName>
    </submittedName>
</protein>
<dbReference type="OrthoDB" id="431497at2759"/>
<evidence type="ECO:0000259" key="3">
    <source>
        <dbReference type="Pfam" id="PF02463"/>
    </source>
</evidence>
<dbReference type="InterPro" id="IPR027417">
    <property type="entry name" value="P-loop_NTPase"/>
</dbReference>
<comment type="caution">
    <text evidence="4">The sequence shown here is derived from an EMBL/GenBank/DDBJ whole genome shotgun (WGS) entry which is preliminary data.</text>
</comment>
<dbReference type="SUPFAM" id="SSF52540">
    <property type="entry name" value="P-loop containing nucleoside triphosphate hydrolases"/>
    <property type="match status" value="1"/>
</dbReference>
<evidence type="ECO:0000256" key="1">
    <source>
        <dbReference type="SAM" id="Coils"/>
    </source>
</evidence>
<evidence type="ECO:0000313" key="4">
    <source>
        <dbReference type="EMBL" id="KAF6003645.1"/>
    </source>
</evidence>
<dbReference type="Proteomes" id="UP000530660">
    <property type="component" value="Unassembled WGS sequence"/>
</dbReference>
<evidence type="ECO:0000256" key="2">
    <source>
        <dbReference type="SAM" id="MobiDB-lite"/>
    </source>
</evidence>
<feature type="coiled-coil region" evidence="1">
    <location>
        <begin position="129"/>
        <end position="170"/>
    </location>
</feature>
<feature type="compositionally biased region" description="Basic and acidic residues" evidence="2">
    <location>
        <begin position="513"/>
        <end position="524"/>
    </location>
</feature>
<keyword evidence="1" id="KW-0175">Coiled coil</keyword>
<reference evidence="4 5" key="1">
    <citation type="journal article" date="2020" name="J. Phycol.">
        <title>Comparative genome analysis reveals Cyanidiococcus gen. nov., a new extremophilic red algal genus sister to Cyanidioschyzon (Cyanidioschyzonaceae, Rhodophyta).</title>
        <authorList>
            <person name="Liu S.-L."/>
            <person name="Chiang Y.-R."/>
            <person name="Yoon H.S."/>
            <person name="Fu H.-Y."/>
        </authorList>
    </citation>
    <scope>NUCLEOTIDE SEQUENCE [LARGE SCALE GENOMIC DNA]</scope>
    <source>
        <strain evidence="4 5">THAL066</strain>
    </source>
</reference>
<keyword evidence="5" id="KW-1185">Reference proteome</keyword>
<dbReference type="Gene3D" id="3.40.50.300">
    <property type="entry name" value="P-loop containing nucleotide triphosphate hydrolases"/>
    <property type="match status" value="1"/>
</dbReference>
<sequence>MTGGQSRLASLLRVDHLRAQMYELESDRQNIRAQLAERESQIHRAMSELQKTEAEKRTFAKTVRELQEKLALLAREQESVEAALDAQRQQMQTLQRHVCEYETVLRGLREELAGMSATGSSSRTEDVSVDMITNRLAALQEELETVATERAKLEQRLVEIESELGTFIERQMRELERRLLREAFDDVPELAPLDADTGDVSDSITHSEAGRVSIVDLQARQAAVSSELESARSAVHAHHESLERIALALQRKESELEEQTRKRDALEAQLPGLREELASESQRLKVRFARRTQLLQRKTETERKLRELGPAPAQFQELTQEPNHRLMQRLQEANTRFSQLGQVNQKALEQYLSFANQREELIARQSELERGDHSIRTLIETLDRRRANDMQRTFKGIARLFADVFRELVPGGIGQLIMLRGPAVADPSANPDFIGVAIRAQFPSENRFCTLTELSGGQKTMVALALVLAIQRLDPAPFYLFDEIDASLDAASRERIATLLLQQQQQHQASGSNERDAPAGRAETRPQLIVTTFRPELVRVADRCYGVTVRDRVSRVEPITPAEALAFVTENDPIDASRATSGSNMVALSAPPLTTNEAVTAPLAPPVVTTPDVLQRSDHFTMVAMEQGGGAAP</sequence>
<dbReference type="InterPro" id="IPR003395">
    <property type="entry name" value="RecF/RecN/SMC_N"/>
</dbReference>
<feature type="domain" description="RecF/RecN/SMC N-terminal" evidence="3">
    <location>
        <begin position="116"/>
        <end position="508"/>
    </location>
</feature>
<proteinExistence type="predicted"/>
<feature type="coiled-coil region" evidence="1">
    <location>
        <begin position="239"/>
        <end position="283"/>
    </location>
</feature>
<organism evidence="4 5">
    <name type="scientific">Cyanidiococcus yangmingshanensis</name>
    <dbReference type="NCBI Taxonomy" id="2690220"/>
    <lineage>
        <taxon>Eukaryota</taxon>
        <taxon>Rhodophyta</taxon>
        <taxon>Bangiophyceae</taxon>
        <taxon>Cyanidiales</taxon>
        <taxon>Cyanidiaceae</taxon>
        <taxon>Cyanidiococcus</taxon>
    </lineage>
</organism>
<gene>
    <name evidence="4" type="primary">SMC3_2</name>
    <name evidence="4" type="ORF">F1559_003982</name>
</gene>
<name>A0A7J7IKJ5_9RHOD</name>
<dbReference type="PANTHER" id="PTHR43977">
    <property type="entry name" value="STRUCTURAL MAINTENANCE OF CHROMOSOMES PROTEIN 3"/>
    <property type="match status" value="1"/>
</dbReference>
<feature type="coiled-coil region" evidence="1">
    <location>
        <begin position="14"/>
        <end position="97"/>
    </location>
</feature>